<dbReference type="PANTHER" id="PTHR46818">
    <property type="entry name" value="DOMAIN-CONTAINING PROTEIN, PUTATIVE-RELATED"/>
    <property type="match status" value="1"/>
</dbReference>
<evidence type="ECO:0000259" key="2">
    <source>
        <dbReference type="Pfam" id="PF00650"/>
    </source>
</evidence>
<proteinExistence type="predicted"/>
<evidence type="ECO:0000313" key="3">
    <source>
        <dbReference type="EMBL" id="CAK61303.1"/>
    </source>
</evidence>
<dbReference type="EMBL" id="CT868013">
    <property type="protein sequence ID" value="CAK61303.1"/>
    <property type="molecule type" value="Genomic_DNA"/>
</dbReference>
<reference evidence="3 4" key="1">
    <citation type="journal article" date="2006" name="Nature">
        <title>Global trends of whole-genome duplications revealed by the ciliate Paramecium tetraurelia.</title>
        <authorList>
            <consortium name="Genoscope"/>
            <person name="Aury J.-M."/>
            <person name="Jaillon O."/>
            <person name="Duret L."/>
            <person name="Noel B."/>
            <person name="Jubin C."/>
            <person name="Porcel B.M."/>
            <person name="Segurens B."/>
            <person name="Daubin V."/>
            <person name="Anthouard V."/>
            <person name="Aiach N."/>
            <person name="Arnaiz O."/>
            <person name="Billaut A."/>
            <person name="Beisson J."/>
            <person name="Blanc I."/>
            <person name="Bouhouche K."/>
            <person name="Camara F."/>
            <person name="Duharcourt S."/>
            <person name="Guigo R."/>
            <person name="Gogendeau D."/>
            <person name="Katinka M."/>
            <person name="Keller A.-M."/>
            <person name="Kissmehl R."/>
            <person name="Klotz C."/>
            <person name="Koll F."/>
            <person name="Le Moue A."/>
            <person name="Lepere C."/>
            <person name="Malinsky S."/>
            <person name="Nowacki M."/>
            <person name="Nowak J.K."/>
            <person name="Plattner H."/>
            <person name="Poulain J."/>
            <person name="Ruiz F."/>
            <person name="Serrano V."/>
            <person name="Zagulski M."/>
            <person name="Dessen P."/>
            <person name="Betermier M."/>
            <person name="Weissenbach J."/>
            <person name="Scarpelli C."/>
            <person name="Schachter V."/>
            <person name="Sperling L."/>
            <person name="Meyer E."/>
            <person name="Cohen J."/>
            <person name="Wincker P."/>
        </authorList>
    </citation>
    <scope>NUCLEOTIDE SEQUENCE [LARGE SCALE GENOMIC DNA]</scope>
    <source>
        <strain evidence="3 4">Stock d4-2</strain>
    </source>
</reference>
<dbReference type="OrthoDB" id="300221at2759"/>
<gene>
    <name evidence="3" type="ORF">GSPATT00031534001</name>
</gene>
<dbReference type="PANTHER" id="PTHR46818:SF1">
    <property type="entry name" value="CHROMOSOME UNDETERMINED SCAFFOLD_125, WHOLE GENOME SHOTGUN SEQUENCE"/>
    <property type="match status" value="1"/>
</dbReference>
<dbReference type="STRING" id="5888.A0BRY6"/>
<name>A0BRY6_PARTE</name>
<feature type="domain" description="CRAL-TRIO" evidence="2">
    <location>
        <begin position="122"/>
        <end position="258"/>
    </location>
</feature>
<evidence type="ECO:0000313" key="4">
    <source>
        <dbReference type="Proteomes" id="UP000000600"/>
    </source>
</evidence>
<dbReference type="InterPro" id="IPR036865">
    <property type="entry name" value="CRAL-TRIO_dom_sf"/>
</dbReference>
<dbReference type="InterPro" id="IPR036273">
    <property type="entry name" value="CRAL/TRIO_N_dom_sf"/>
</dbReference>
<dbReference type="RefSeq" id="XP_001428701.1">
    <property type="nucleotide sequence ID" value="XM_001428664.2"/>
</dbReference>
<dbReference type="GeneID" id="5014481"/>
<dbReference type="OMA" id="VESWIMI"/>
<dbReference type="Proteomes" id="UP000000600">
    <property type="component" value="Unassembled WGS sequence"/>
</dbReference>
<dbReference type="Gene3D" id="3.40.525.10">
    <property type="entry name" value="CRAL-TRIO lipid binding domain"/>
    <property type="match status" value="1"/>
</dbReference>
<dbReference type="InterPro" id="IPR001251">
    <property type="entry name" value="CRAL-TRIO_dom"/>
</dbReference>
<evidence type="ECO:0000256" key="1">
    <source>
        <dbReference type="SAM" id="MobiDB-lite"/>
    </source>
</evidence>
<dbReference type="InParanoid" id="A0BRY6"/>
<feature type="region of interest" description="Disordered" evidence="1">
    <location>
        <begin position="720"/>
        <end position="744"/>
    </location>
</feature>
<dbReference type="KEGG" id="ptm:GSPATT00031534001"/>
<dbReference type="Pfam" id="PF00650">
    <property type="entry name" value="CRAL_TRIO"/>
    <property type="match status" value="1"/>
</dbReference>
<keyword evidence="4" id="KW-1185">Reference proteome</keyword>
<dbReference type="HOGENOM" id="CLU_022052_0_0_1"/>
<protein>
    <recommendedName>
        <fullName evidence="2">CRAL-TRIO domain-containing protein</fullName>
    </recommendedName>
</protein>
<dbReference type="AlphaFoldDB" id="A0BRY6"/>
<dbReference type="SUPFAM" id="SSF52087">
    <property type="entry name" value="CRAL/TRIO domain"/>
    <property type="match status" value="1"/>
</dbReference>
<feature type="compositionally biased region" description="Basic and acidic residues" evidence="1">
    <location>
        <begin position="721"/>
        <end position="735"/>
    </location>
</feature>
<organism evidence="3 4">
    <name type="scientific">Paramecium tetraurelia</name>
    <dbReference type="NCBI Taxonomy" id="5888"/>
    <lineage>
        <taxon>Eukaryota</taxon>
        <taxon>Sar</taxon>
        <taxon>Alveolata</taxon>
        <taxon>Ciliophora</taxon>
        <taxon>Intramacronucleata</taxon>
        <taxon>Oligohymenophorea</taxon>
        <taxon>Peniculida</taxon>
        <taxon>Parameciidae</taxon>
        <taxon>Paramecium</taxon>
    </lineage>
</organism>
<sequence>MFQDRYQYLLASSNEIASLSIDCKYSSYFQANYIKKGSLRRIFKNVQFDTFENQQLKEFKEYLDSIPVEYLKEVQNDSVLLRFLYAHKFVKEDTVNYFVDHLNWLNNPETMNLEDIPQYSKLVQIIGRDEMLRPVLHISLSLPLDDLFIKAITNKLIIMEDYMFVPGKVESWIMIVDLSSNNPNIKPEKIEQAIKHFVTNFPMSLEQIYFLEVNLILKQIGENVLKLDQIKKLNLEDKITITTKAKYEKEKIQFLSPEYLHLFENDTQLNHSLQQNQQNPFSVLQQQPSQSSLPFAQSPNQVIRNQPNQSNQIAQQPSHLILNQPQPTLYGHPPKLSNEGELIGPLYPMIVYASAQPQPYVPEYHHKEFQIQPAIQPDPHHMTNNNNYNNFQNNIPNQQNFMKTQYNPQQQQYKGLSNPDYLVRTKYDDIIDQYNWNKYGVTPQLPSVEPEKIINDVTMHVSSPLQPYSPLTPTLPGIQQTVKKNDFNLNHDIYSTYNNNHFEDPLISNKDHYPQISEHPSLTHYDHPPDTFNKYSNVDLPMEPPFNQSNKKYDFDPLPHQPYQPYQNMDSYPPIHHQIEKKYDFGPIPNRPSEHSFPNSQIIYDKPYIPDRSSIDTPITTMNYTQPKYQSYVPQTLSNYPLNTLPSNFQTIPLSSIPQNSGYSPYYPQQPFSPIPSSTNLYTAPNYPIPISKPQHSSLEQPKIVEQDGIKFQDETMVVGDNDHRQTKNSNRDPALDQQQCSIY</sequence>
<accession>A0BRY6</accession>
<dbReference type="SUPFAM" id="SSF46938">
    <property type="entry name" value="CRAL/TRIO N-terminal domain"/>
    <property type="match status" value="1"/>
</dbReference>